<accession>A0A1R2AXF4</accession>
<dbReference type="InterPro" id="IPR038765">
    <property type="entry name" value="Papain-like_cys_pep_sf"/>
</dbReference>
<dbReference type="PROSITE" id="PS00973">
    <property type="entry name" value="USP_2"/>
    <property type="match status" value="1"/>
</dbReference>
<name>A0A1R2AXF4_9CILI</name>
<dbReference type="Gene3D" id="2.60.210.10">
    <property type="entry name" value="Apoptosis, Tumor Necrosis Factor Receptor Associated Protein 2, Chain A"/>
    <property type="match status" value="1"/>
</dbReference>
<evidence type="ECO:0000313" key="5">
    <source>
        <dbReference type="Proteomes" id="UP000187209"/>
    </source>
</evidence>
<dbReference type="GO" id="GO:0005634">
    <property type="term" value="C:nucleus"/>
    <property type="evidence" value="ECO:0007669"/>
    <property type="project" value="TreeGrafter"/>
</dbReference>
<dbReference type="Gene3D" id="3.90.70.10">
    <property type="entry name" value="Cysteine proteinases"/>
    <property type="match status" value="1"/>
</dbReference>
<keyword evidence="5" id="KW-1185">Reference proteome</keyword>
<dbReference type="OrthoDB" id="297930at2759"/>
<dbReference type="InterPro" id="IPR028889">
    <property type="entry name" value="USP"/>
</dbReference>
<dbReference type="PANTHER" id="PTHR24006">
    <property type="entry name" value="UBIQUITIN CARBOXYL-TERMINAL HYDROLASE"/>
    <property type="match status" value="1"/>
</dbReference>
<dbReference type="SUPFAM" id="SSF54001">
    <property type="entry name" value="Cysteine proteinases"/>
    <property type="match status" value="1"/>
</dbReference>
<dbReference type="InterPro" id="IPR001394">
    <property type="entry name" value="Peptidase_C19_UCH"/>
</dbReference>
<organism evidence="4 5">
    <name type="scientific">Stentor coeruleus</name>
    <dbReference type="NCBI Taxonomy" id="5963"/>
    <lineage>
        <taxon>Eukaryota</taxon>
        <taxon>Sar</taxon>
        <taxon>Alveolata</taxon>
        <taxon>Ciliophora</taxon>
        <taxon>Postciliodesmatophora</taxon>
        <taxon>Heterotrichea</taxon>
        <taxon>Heterotrichida</taxon>
        <taxon>Stentoridae</taxon>
        <taxon>Stentor</taxon>
    </lineage>
</organism>
<dbReference type="InterPro" id="IPR008974">
    <property type="entry name" value="TRAF-like"/>
</dbReference>
<feature type="domain" description="USP" evidence="3">
    <location>
        <begin position="195"/>
        <end position="509"/>
    </location>
</feature>
<evidence type="ECO:0000313" key="4">
    <source>
        <dbReference type="EMBL" id="OMJ69211.1"/>
    </source>
</evidence>
<evidence type="ECO:0000256" key="1">
    <source>
        <dbReference type="SAM" id="MobiDB-lite"/>
    </source>
</evidence>
<dbReference type="GO" id="GO:0005829">
    <property type="term" value="C:cytosol"/>
    <property type="evidence" value="ECO:0007669"/>
    <property type="project" value="TreeGrafter"/>
</dbReference>
<feature type="compositionally biased region" description="Polar residues" evidence="1">
    <location>
        <begin position="1"/>
        <end position="12"/>
    </location>
</feature>
<dbReference type="InterPro" id="IPR050164">
    <property type="entry name" value="Peptidase_C19"/>
</dbReference>
<feature type="compositionally biased region" description="Pro residues" evidence="1">
    <location>
        <begin position="23"/>
        <end position="36"/>
    </location>
</feature>
<reference evidence="4 5" key="1">
    <citation type="submission" date="2016-11" db="EMBL/GenBank/DDBJ databases">
        <title>The macronuclear genome of Stentor coeruleus: a giant cell with tiny introns.</title>
        <authorList>
            <person name="Slabodnick M."/>
            <person name="Ruby J.G."/>
            <person name="Reiff S.B."/>
            <person name="Swart E.C."/>
            <person name="Gosai S."/>
            <person name="Prabakaran S."/>
            <person name="Witkowska E."/>
            <person name="Larue G.E."/>
            <person name="Fisher S."/>
            <person name="Freeman R.M."/>
            <person name="Gunawardena J."/>
            <person name="Chu W."/>
            <person name="Stover N.A."/>
            <person name="Gregory B.D."/>
            <person name="Nowacki M."/>
            <person name="Derisi J."/>
            <person name="Roy S.W."/>
            <person name="Marshall W.F."/>
            <person name="Sood P."/>
        </authorList>
    </citation>
    <scope>NUCLEOTIDE SEQUENCE [LARGE SCALE GENOMIC DNA]</scope>
    <source>
        <strain evidence="4">WM001</strain>
    </source>
</reference>
<dbReference type="PANTHER" id="PTHR24006:SF644">
    <property type="entry name" value="UBIQUITIN CARBOXYL-TERMINAL HYDROLASE 7"/>
    <property type="match status" value="1"/>
</dbReference>
<dbReference type="InterPro" id="IPR002083">
    <property type="entry name" value="MATH/TRAF_dom"/>
</dbReference>
<feature type="domain" description="MATH" evidence="2">
    <location>
        <begin position="54"/>
        <end position="179"/>
    </location>
</feature>
<dbReference type="CDD" id="cd00121">
    <property type="entry name" value="MATH"/>
    <property type="match status" value="1"/>
</dbReference>
<dbReference type="Proteomes" id="UP000187209">
    <property type="component" value="Unassembled WGS sequence"/>
</dbReference>
<gene>
    <name evidence="4" type="ORF">SteCoe_33123</name>
</gene>
<evidence type="ECO:0000259" key="2">
    <source>
        <dbReference type="PROSITE" id="PS50144"/>
    </source>
</evidence>
<proteinExistence type="predicted"/>
<dbReference type="PROSITE" id="PS50144">
    <property type="entry name" value="MATH"/>
    <property type="match status" value="1"/>
</dbReference>
<evidence type="ECO:0008006" key="6">
    <source>
        <dbReference type="Google" id="ProtNLM"/>
    </source>
</evidence>
<dbReference type="EMBL" id="MPUH01001226">
    <property type="protein sequence ID" value="OMJ69211.1"/>
    <property type="molecule type" value="Genomic_DNA"/>
</dbReference>
<evidence type="ECO:0000259" key="3">
    <source>
        <dbReference type="PROSITE" id="PS50235"/>
    </source>
</evidence>
<dbReference type="SUPFAM" id="SSF49599">
    <property type="entry name" value="TRAF domain-like"/>
    <property type="match status" value="1"/>
</dbReference>
<sequence>MQKPPGSNSLLNTLKRPRDDDFPPPPQKTPASPPSLSPNLDPNTFRCLILQNGDAKAFWTIPSLRFEIDNNKEAFFQSPTFNTGNGDKWNILLWPCKTPNTIGVYLQLEVSLEKIKYSKLATVYIEAYITVDNVLKRKVYENFFGNFSFAYRDWGYEGFIRHEEYLKYLNKPILIQVTICPVRPLEESKELTGYNGIINEGTTCYINSLLQSLYFLTCFRKAVYVMPTTLNDQDRLPLALQMIFYHLQFCNTPASTRNLLASFGWSFDQWNVQHDVQEFNCILSDHLENKMKGTPAEGTYSKLFVGKMESFIKCRNVNYASSRIENFNDLQLNVKDCEDIYKSFDKYIEIESLTGDNKYDAEGYGKQDAEKGVIFVDMPPVLQLQLKRFEYDFYLDRMAKLNQKYDFFEEIDLEKYVKTPGNWKYSLFSILVHKGNAVAGHYFSYICPKLDGKWFVFNDDSVDSVDYLQAKKSSLGGDFFDLEVSEAGFVKEILTKNETCAYMLVYIKTDLKNTILPDLGKEEIHEHLKEFYEHENKHHEEELKEISKKASLMPVYILSLDTILNWAFPGITCFDNDLYNFSKFFENIEVRAQIEVKKDLKGKDLYEEIRKIVSNPIKLWILKPGLKNWDFKTLDLEILLINQLIGKAIFLECTKNVLEINNKEWKFIESYPESPMSQATEVMDEDWESLEKIFFVFKWYEYNDKPNIRVIWAGSVVKCKDAYELRKEAYKAMTNSHVDYSGEMRIYIEKSKDDPQNPNDLNITTIESYENIQILYEDNDRGIPNKLFLSNGDVIICEEVQTVTHHKYVTAKEYLNSLYKSINIYIDYYNKNHRFGYESFSSELIKATPESNTIKLNLNLDDTQFAIKQRIAELFTNKQKINFDQVTLFVTENKNSNSNPCALDGNFVDKRPCRTVSDILKIGDKIFFDVLPYPMDMIENKMLVYIAHVNEKFVKIKQYYKLLNKEANGSDLDNSLQMEIMMIFNEYPFESAIFYLISYPQNAIIKELSMAEPLQNYIDKANYILCFRTLSNTEKALSEDRSKLFIFTYTKGSEKGTPEVMYFDNDITCKSLVAILSQSYEEKIRVWLFMQYTYADRIEIRASRLLEESDAKFFDKHPEKTIGVELPSAYFNRRELKIQ</sequence>
<protein>
    <recommendedName>
        <fullName evidence="6">Ubiquitinyl hydrolase 1</fullName>
    </recommendedName>
</protein>
<dbReference type="Pfam" id="PF00443">
    <property type="entry name" value="UCH"/>
    <property type="match status" value="1"/>
</dbReference>
<feature type="region of interest" description="Disordered" evidence="1">
    <location>
        <begin position="1"/>
        <end position="40"/>
    </location>
</feature>
<dbReference type="GO" id="GO:0016579">
    <property type="term" value="P:protein deubiquitination"/>
    <property type="evidence" value="ECO:0007669"/>
    <property type="project" value="InterPro"/>
</dbReference>
<dbReference type="PROSITE" id="PS50235">
    <property type="entry name" value="USP_3"/>
    <property type="match status" value="1"/>
</dbReference>
<dbReference type="GO" id="GO:0031647">
    <property type="term" value="P:regulation of protein stability"/>
    <property type="evidence" value="ECO:0007669"/>
    <property type="project" value="TreeGrafter"/>
</dbReference>
<dbReference type="GO" id="GO:0004843">
    <property type="term" value="F:cysteine-type deubiquitinase activity"/>
    <property type="evidence" value="ECO:0007669"/>
    <property type="project" value="InterPro"/>
</dbReference>
<comment type="caution">
    <text evidence="4">The sequence shown here is derived from an EMBL/GenBank/DDBJ whole genome shotgun (WGS) entry which is preliminary data.</text>
</comment>
<dbReference type="AlphaFoldDB" id="A0A1R2AXF4"/>
<dbReference type="InterPro" id="IPR018200">
    <property type="entry name" value="USP_CS"/>
</dbReference>